<comment type="similarity">
    <text evidence="2">Belongs to the UPF0410 family.</text>
</comment>
<reference evidence="9 10" key="3">
    <citation type="submission" date="2020-08" db="EMBL/GenBank/DDBJ databases">
        <authorList>
            <person name="Partida-Martinez L."/>
            <person name="Huntemann M."/>
            <person name="Clum A."/>
            <person name="Wang J."/>
            <person name="Palaniappan K."/>
            <person name="Ritter S."/>
            <person name="Chen I.-M."/>
            <person name="Stamatis D."/>
            <person name="Reddy T."/>
            <person name="O'Malley R."/>
            <person name="Daum C."/>
            <person name="Shapiro N."/>
            <person name="Ivanova N."/>
            <person name="Kyrpides N."/>
            <person name="Woyke T."/>
        </authorList>
    </citation>
    <scope>NUCLEOTIDE SEQUENCE [LARGE SCALE GENOMIC DNA]</scope>
    <source>
        <strain evidence="9 10">AS3.13</strain>
    </source>
</reference>
<evidence type="ECO:0000256" key="7">
    <source>
        <dbReference type="SAM" id="Phobius"/>
    </source>
</evidence>
<keyword evidence="4 7" id="KW-0812">Transmembrane</keyword>
<proteinExistence type="inferred from homology"/>
<evidence type="ECO:0000313" key="10">
    <source>
        <dbReference type="Proteomes" id="UP000522313"/>
    </source>
</evidence>
<dbReference type="Pfam" id="PF04226">
    <property type="entry name" value="Transgly_assoc"/>
    <property type="match status" value="1"/>
</dbReference>
<accession>A0A7X0J9Z2</accession>
<dbReference type="EMBL" id="JACIJN010000011">
    <property type="protein sequence ID" value="MBB5727227.1"/>
    <property type="molecule type" value="Genomic_DNA"/>
</dbReference>
<reference evidence="9 10" key="2">
    <citation type="submission" date="2020-08" db="EMBL/GenBank/DDBJ databases">
        <title>The Agave Microbiome: Exploring the role of microbial communities in plant adaptations to desert environments.</title>
        <authorList>
            <person name="Partida-Martinez L.P."/>
        </authorList>
    </citation>
    <scope>NUCLEOTIDE SEQUENCE [LARGE SCALE GENOMIC DNA]</scope>
    <source>
        <strain evidence="9 10">AS3.13</strain>
    </source>
</reference>
<keyword evidence="5 7" id="KW-1133">Transmembrane helix</keyword>
<dbReference type="GO" id="GO:0005886">
    <property type="term" value="C:plasma membrane"/>
    <property type="evidence" value="ECO:0007669"/>
    <property type="project" value="UniProtKB-SubCell"/>
</dbReference>
<evidence type="ECO:0000256" key="2">
    <source>
        <dbReference type="ARBA" id="ARBA00011006"/>
    </source>
</evidence>
<dbReference type="PANTHER" id="PTHR33884">
    <property type="entry name" value="UPF0410 PROTEIN YMGE"/>
    <property type="match status" value="1"/>
</dbReference>
<evidence type="ECO:0000313" key="9">
    <source>
        <dbReference type="EMBL" id="MBB6503789.1"/>
    </source>
</evidence>
<sequence length="85" mass="8939">MGIILWLIIGGVIGWLASMIMRTDAQQGIFLNIVVGVVGAFLGGLIFSGGSINNAPLTIYSFLVSLLGAVVLLAIVNLARRGRVR</sequence>
<evidence type="ECO:0000256" key="3">
    <source>
        <dbReference type="ARBA" id="ARBA00022475"/>
    </source>
</evidence>
<organism evidence="9 10">
    <name type="scientific">Sphingomonas endophytica</name>
    <dbReference type="NCBI Taxonomy" id="869719"/>
    <lineage>
        <taxon>Bacteria</taxon>
        <taxon>Pseudomonadati</taxon>
        <taxon>Pseudomonadota</taxon>
        <taxon>Alphaproteobacteria</taxon>
        <taxon>Sphingomonadales</taxon>
        <taxon>Sphingomonadaceae</taxon>
        <taxon>Sphingomonas</taxon>
    </lineage>
</organism>
<evidence type="ECO:0000256" key="1">
    <source>
        <dbReference type="ARBA" id="ARBA00004651"/>
    </source>
</evidence>
<evidence type="ECO:0000313" key="11">
    <source>
        <dbReference type="Proteomes" id="UP000560131"/>
    </source>
</evidence>
<feature type="transmembrane region" description="Helical" evidence="7">
    <location>
        <begin position="29"/>
        <end position="47"/>
    </location>
</feature>
<reference evidence="8 11" key="1">
    <citation type="submission" date="2020-08" db="EMBL/GenBank/DDBJ databases">
        <title>Genomic Encyclopedia of Type Strains, Phase IV (KMG-IV): sequencing the most valuable type-strain genomes for metagenomic binning, comparative biology and taxonomic classification.</title>
        <authorList>
            <person name="Goeker M."/>
        </authorList>
    </citation>
    <scope>NUCLEOTIDE SEQUENCE [LARGE SCALE GENOMIC DNA]</scope>
    <source>
        <strain evidence="8 11">DSM 101535</strain>
    </source>
</reference>
<dbReference type="RefSeq" id="WP_028966854.1">
    <property type="nucleotide sequence ID" value="NZ_BAABAR010000018.1"/>
</dbReference>
<evidence type="ECO:0000256" key="4">
    <source>
        <dbReference type="ARBA" id="ARBA00022692"/>
    </source>
</evidence>
<evidence type="ECO:0000256" key="5">
    <source>
        <dbReference type="ARBA" id="ARBA00022989"/>
    </source>
</evidence>
<keyword evidence="3" id="KW-1003">Cell membrane</keyword>
<evidence type="ECO:0000313" key="8">
    <source>
        <dbReference type="EMBL" id="MBB5727227.1"/>
    </source>
</evidence>
<dbReference type="AlphaFoldDB" id="A0A7X0J9Z2"/>
<keyword evidence="6 7" id="KW-0472">Membrane</keyword>
<dbReference type="PANTHER" id="PTHR33884:SF3">
    <property type="entry name" value="UPF0410 PROTEIN YMGE"/>
    <property type="match status" value="1"/>
</dbReference>
<feature type="transmembrane region" description="Helical" evidence="7">
    <location>
        <begin position="6"/>
        <end position="22"/>
    </location>
</feature>
<name>A0A7X0J9Z2_9SPHN</name>
<dbReference type="EMBL" id="JACHBT010000003">
    <property type="protein sequence ID" value="MBB6503789.1"/>
    <property type="molecule type" value="Genomic_DNA"/>
</dbReference>
<comment type="subcellular location">
    <subcellularLocation>
        <location evidence="1">Cell membrane</location>
        <topology evidence="1">Multi-pass membrane protein</topology>
    </subcellularLocation>
</comment>
<comment type="caution">
    <text evidence="9">The sequence shown here is derived from an EMBL/GenBank/DDBJ whole genome shotgun (WGS) entry which is preliminary data.</text>
</comment>
<protein>
    <submittedName>
        <fullName evidence="8 9">Membrane protein YeaQ/YmgE (Transglycosylase-associated protein family)</fullName>
    </submittedName>
</protein>
<dbReference type="Proteomes" id="UP000522313">
    <property type="component" value="Unassembled WGS sequence"/>
</dbReference>
<evidence type="ECO:0000256" key="6">
    <source>
        <dbReference type="ARBA" id="ARBA00023136"/>
    </source>
</evidence>
<keyword evidence="11" id="KW-1185">Reference proteome</keyword>
<gene>
    <name evidence="9" type="ORF">F4693_000744</name>
    <name evidence="8" type="ORF">FHS97_003181</name>
</gene>
<dbReference type="InterPro" id="IPR007341">
    <property type="entry name" value="Transgly_assoc"/>
</dbReference>
<feature type="transmembrane region" description="Helical" evidence="7">
    <location>
        <begin position="59"/>
        <end position="79"/>
    </location>
</feature>
<dbReference type="Proteomes" id="UP000560131">
    <property type="component" value="Unassembled WGS sequence"/>
</dbReference>